<accession>A0A4U6T897</accession>
<name>A0A4U6T897_SETVI</name>
<dbReference type="Gramene" id="TKV97003">
    <property type="protein sequence ID" value="TKV97003"/>
    <property type="gene ID" value="SEVIR_9G467100v2"/>
</dbReference>
<organism evidence="1 2">
    <name type="scientific">Setaria viridis</name>
    <name type="common">Green bristlegrass</name>
    <name type="synonym">Setaria italica subsp. viridis</name>
    <dbReference type="NCBI Taxonomy" id="4556"/>
    <lineage>
        <taxon>Eukaryota</taxon>
        <taxon>Viridiplantae</taxon>
        <taxon>Streptophyta</taxon>
        <taxon>Embryophyta</taxon>
        <taxon>Tracheophyta</taxon>
        <taxon>Spermatophyta</taxon>
        <taxon>Magnoliopsida</taxon>
        <taxon>Liliopsida</taxon>
        <taxon>Poales</taxon>
        <taxon>Poaceae</taxon>
        <taxon>PACMAD clade</taxon>
        <taxon>Panicoideae</taxon>
        <taxon>Panicodae</taxon>
        <taxon>Paniceae</taxon>
        <taxon>Cenchrinae</taxon>
        <taxon>Setaria</taxon>
    </lineage>
</organism>
<evidence type="ECO:0000313" key="1">
    <source>
        <dbReference type="EMBL" id="TKV97003.1"/>
    </source>
</evidence>
<sequence length="118" mass="13064">MKNDSSPLSPLFLAPPHAQRLVLTPPPPLVHLVKACHCRLIWLCGVHHRLSSPNWGPGSARSKHFLELWMKRTMPDFARSGRHTARYSDGECGFHGIGEAKGCSKRGRAASARDVSEM</sequence>
<gene>
    <name evidence="1" type="ORF">SEVIR_9G467100v2</name>
</gene>
<protein>
    <submittedName>
        <fullName evidence="1">Uncharacterized protein</fullName>
    </submittedName>
</protein>
<proteinExistence type="predicted"/>
<dbReference type="AlphaFoldDB" id="A0A4U6T897"/>
<evidence type="ECO:0000313" key="2">
    <source>
        <dbReference type="Proteomes" id="UP000298652"/>
    </source>
</evidence>
<keyword evidence="2" id="KW-1185">Reference proteome</keyword>
<reference evidence="1" key="1">
    <citation type="submission" date="2019-03" db="EMBL/GenBank/DDBJ databases">
        <title>WGS assembly of Setaria viridis.</title>
        <authorList>
            <person name="Huang P."/>
            <person name="Jenkins J."/>
            <person name="Grimwood J."/>
            <person name="Barry K."/>
            <person name="Healey A."/>
            <person name="Mamidi S."/>
            <person name="Sreedasyam A."/>
            <person name="Shu S."/>
            <person name="Feldman M."/>
            <person name="Wu J."/>
            <person name="Yu Y."/>
            <person name="Chen C."/>
            <person name="Johnson J."/>
            <person name="Rokhsar D."/>
            <person name="Baxter I."/>
            <person name="Schmutz J."/>
            <person name="Brutnell T."/>
            <person name="Kellogg E."/>
        </authorList>
    </citation>
    <scope>NUCLEOTIDE SEQUENCE [LARGE SCALE GENOMIC DNA]</scope>
</reference>
<dbReference type="Proteomes" id="UP000298652">
    <property type="component" value="Chromosome 9"/>
</dbReference>
<dbReference type="EMBL" id="CM016560">
    <property type="protein sequence ID" value="TKV97003.1"/>
    <property type="molecule type" value="Genomic_DNA"/>
</dbReference>